<keyword evidence="9 13" id="KW-0675">Receptor</keyword>
<keyword evidence="6 11" id="KW-1133">Transmembrane helix</keyword>
<dbReference type="Proteomes" id="UP001166674">
    <property type="component" value="Unassembled WGS sequence"/>
</dbReference>
<dbReference type="EMBL" id="JAATJV010402178">
    <property type="protein sequence ID" value="MBZ3885741.1"/>
    <property type="molecule type" value="Genomic_DNA"/>
</dbReference>
<feature type="transmembrane region" description="Helical" evidence="11">
    <location>
        <begin position="330"/>
        <end position="349"/>
    </location>
</feature>
<keyword evidence="8 11" id="KW-0472">Membrane</keyword>
<feature type="non-terminal residue" evidence="13">
    <location>
        <position position="1"/>
    </location>
</feature>
<feature type="transmembrane region" description="Helical" evidence="11">
    <location>
        <begin position="401"/>
        <end position="425"/>
    </location>
</feature>
<proteinExistence type="predicted"/>
<evidence type="ECO:0000256" key="1">
    <source>
        <dbReference type="ARBA" id="ARBA00004651"/>
    </source>
</evidence>
<dbReference type="FunFam" id="1.20.1070.10:FF:000009">
    <property type="entry name" value="Olfactory receptor"/>
    <property type="match status" value="1"/>
</dbReference>
<feature type="domain" description="G-protein coupled receptors family 1 profile" evidence="12">
    <location>
        <begin position="39"/>
        <end position="144"/>
    </location>
</feature>
<feature type="transmembrane region" description="Helical" evidence="11">
    <location>
        <begin position="89"/>
        <end position="106"/>
    </location>
</feature>
<evidence type="ECO:0000313" key="13">
    <source>
        <dbReference type="EMBL" id="MBZ3885741.1"/>
    </source>
</evidence>
<dbReference type="GO" id="GO:0005886">
    <property type="term" value="C:plasma membrane"/>
    <property type="evidence" value="ECO:0007669"/>
    <property type="project" value="UniProtKB-SubCell"/>
</dbReference>
<evidence type="ECO:0000256" key="10">
    <source>
        <dbReference type="ARBA" id="ARBA00023224"/>
    </source>
</evidence>
<comment type="subcellular location">
    <subcellularLocation>
        <location evidence="1">Cell membrane</location>
        <topology evidence="1">Multi-pass membrane protein</topology>
    </subcellularLocation>
</comment>
<keyword evidence="14" id="KW-1185">Reference proteome</keyword>
<comment type="caution">
    <text evidence="13">The sequence shown here is derived from an EMBL/GenBank/DDBJ whole genome shotgun (WGS) entry which is preliminary data.</text>
</comment>
<feature type="transmembrane region" description="Helical" evidence="11">
    <location>
        <begin position="468"/>
        <end position="490"/>
    </location>
</feature>
<evidence type="ECO:0000256" key="3">
    <source>
        <dbReference type="ARBA" id="ARBA00022606"/>
    </source>
</evidence>
<dbReference type="InterPro" id="IPR017452">
    <property type="entry name" value="GPCR_Rhodpsn_7TM"/>
</dbReference>
<keyword evidence="4 11" id="KW-0812">Transmembrane</keyword>
<organism evidence="13 14">
    <name type="scientific">Sciurus carolinensis</name>
    <name type="common">Eastern gray squirrel</name>
    <dbReference type="NCBI Taxonomy" id="30640"/>
    <lineage>
        <taxon>Eukaryota</taxon>
        <taxon>Metazoa</taxon>
        <taxon>Chordata</taxon>
        <taxon>Craniata</taxon>
        <taxon>Vertebrata</taxon>
        <taxon>Euteleostomi</taxon>
        <taxon>Mammalia</taxon>
        <taxon>Eutheria</taxon>
        <taxon>Euarchontoglires</taxon>
        <taxon>Glires</taxon>
        <taxon>Rodentia</taxon>
        <taxon>Sciuromorpha</taxon>
        <taxon>Sciuridae</taxon>
        <taxon>Sciurinae</taxon>
        <taxon>Sciurini</taxon>
        <taxon>Sciurus</taxon>
    </lineage>
</organism>
<evidence type="ECO:0000256" key="5">
    <source>
        <dbReference type="ARBA" id="ARBA00022725"/>
    </source>
</evidence>
<name>A0AA41N8J1_SCICA</name>
<dbReference type="SUPFAM" id="SSF81321">
    <property type="entry name" value="Family A G protein-coupled receptor-like"/>
    <property type="match status" value="2"/>
</dbReference>
<dbReference type="FunFam" id="1.20.1070.10:FF:000410">
    <property type="entry name" value="Olfactory receptor 1348"/>
    <property type="match status" value="1"/>
</dbReference>
<keyword evidence="2" id="KW-1003">Cell membrane</keyword>
<feature type="transmembrane region" description="Helical" evidence="11">
    <location>
        <begin position="544"/>
        <end position="564"/>
    </location>
</feature>
<sequence length="581" mass="65056">LQNLTRVSEFHLLELSAHPDLQPILFGLFLSMYLVTVLGNLLILLAVSSDSHLHTPMYFFLSNLSLIDICFSSTIVPKMIADILTQSRVISYVGCLTQMSLFIIFACMDDFLLTVMACDRFVAICHPLHYPVIKSPRLSGFLVLGSPLGVQEQYLRDQVTHRAPPPGRPPVFRSSRFESKQLPTHLLLWQPPVALMQSLLDQETLHTFPPSLGNPPVFRSCHSESKQLATQLLLRQLPRAPVVAPSPSTVLSCLLYDDPSSLCLTLQCSSNIQVQNLPPVSEYQLMSLTDDPDLKSVLFGLFLSMYMITLLGNLLIILAVSSDSHLHTPMYFFLSILSFVDICFISTMAPKMIVDIQTQSGVISYVRCLTQMSLYAIFICLDDMILTVMAYDRFVAICHPLYYQVIMNSRLCGFLTLVSFLLSLLDSQLHNLMILQITNFKDVEIPSFFCDPSQLLNLSCSDTASDNIVRYFLAAVYGFFPFSGIIFCYYKIISSILRIPFAGGKYKEAFSTCGSHLAVVCLFFGTGVGVYLSSAVSHSPRKGAVASVMYTLVTPMLNPFIYSLRNRDIKNALRRLHSRIL</sequence>
<dbReference type="CDD" id="cd15234">
    <property type="entry name" value="7tmA_OR7-like"/>
    <property type="match status" value="1"/>
</dbReference>
<dbReference type="InterPro" id="IPR000725">
    <property type="entry name" value="Olfact_rcpt"/>
</dbReference>
<dbReference type="AlphaFoldDB" id="A0AA41N8J1"/>
<feature type="domain" description="G-protein coupled receptors family 1 profile" evidence="12">
    <location>
        <begin position="312"/>
        <end position="562"/>
    </location>
</feature>
<keyword evidence="10" id="KW-0807">Transducer</keyword>
<accession>A0AA41N8J1</accession>
<dbReference type="Gene3D" id="1.20.1070.10">
    <property type="entry name" value="Rhodopsin 7-helix transmembrane proteins"/>
    <property type="match status" value="2"/>
</dbReference>
<feature type="transmembrane region" description="Helical" evidence="11">
    <location>
        <begin position="369"/>
        <end position="389"/>
    </location>
</feature>
<evidence type="ECO:0000256" key="9">
    <source>
        <dbReference type="ARBA" id="ARBA00023170"/>
    </source>
</evidence>
<dbReference type="GO" id="GO:0004984">
    <property type="term" value="F:olfactory receptor activity"/>
    <property type="evidence" value="ECO:0007669"/>
    <property type="project" value="InterPro"/>
</dbReference>
<evidence type="ECO:0000313" key="14">
    <source>
        <dbReference type="Proteomes" id="UP001166674"/>
    </source>
</evidence>
<feature type="transmembrane region" description="Helical" evidence="11">
    <location>
        <begin position="297"/>
        <end position="318"/>
    </location>
</feature>
<dbReference type="Pfam" id="PF13853">
    <property type="entry name" value="7tm_4"/>
    <property type="match status" value="1"/>
</dbReference>
<keyword evidence="3" id="KW-0716">Sensory transduction</keyword>
<feature type="transmembrane region" description="Helical" evidence="11">
    <location>
        <begin position="57"/>
        <end position="77"/>
    </location>
</feature>
<dbReference type="PRINTS" id="PR00237">
    <property type="entry name" value="GPCRRHODOPSN"/>
</dbReference>
<dbReference type="InterPro" id="IPR000276">
    <property type="entry name" value="GPCR_Rhodpsn"/>
</dbReference>
<dbReference type="Pfam" id="PF00001">
    <property type="entry name" value="7tm_1"/>
    <property type="match status" value="1"/>
</dbReference>
<reference evidence="13" key="1">
    <citation type="submission" date="2020-03" db="EMBL/GenBank/DDBJ databases">
        <title>Studies in the Genomics of Life Span.</title>
        <authorList>
            <person name="Glass D."/>
        </authorList>
    </citation>
    <scope>NUCLEOTIDE SEQUENCE</scope>
    <source>
        <strain evidence="13">SUZIE</strain>
        <tissue evidence="13">Muscle</tissue>
    </source>
</reference>
<dbReference type="PRINTS" id="PR00245">
    <property type="entry name" value="OLFACTORYR"/>
</dbReference>
<gene>
    <name evidence="13" type="ORF">SUZIE_184500</name>
</gene>
<keyword evidence="7" id="KW-0297">G-protein coupled receptor</keyword>
<protein>
    <submittedName>
        <fullName evidence="13">Olfactory receptor 18</fullName>
    </submittedName>
</protein>
<evidence type="ECO:0000259" key="12">
    <source>
        <dbReference type="PROSITE" id="PS50262"/>
    </source>
</evidence>
<evidence type="ECO:0000256" key="2">
    <source>
        <dbReference type="ARBA" id="ARBA00022475"/>
    </source>
</evidence>
<dbReference type="GO" id="GO:0004930">
    <property type="term" value="F:G protein-coupled receptor activity"/>
    <property type="evidence" value="ECO:0007669"/>
    <property type="project" value="UniProtKB-KW"/>
</dbReference>
<evidence type="ECO:0000256" key="6">
    <source>
        <dbReference type="ARBA" id="ARBA00022989"/>
    </source>
</evidence>
<evidence type="ECO:0000256" key="7">
    <source>
        <dbReference type="ARBA" id="ARBA00023040"/>
    </source>
</evidence>
<evidence type="ECO:0000256" key="11">
    <source>
        <dbReference type="SAM" id="Phobius"/>
    </source>
</evidence>
<dbReference type="PANTHER" id="PTHR48001">
    <property type="entry name" value="OLFACTORY RECEPTOR"/>
    <property type="match status" value="1"/>
</dbReference>
<feature type="transmembrane region" description="Helical" evidence="11">
    <location>
        <begin position="510"/>
        <end position="532"/>
    </location>
</feature>
<dbReference type="PROSITE" id="PS50262">
    <property type="entry name" value="G_PROTEIN_RECEP_F1_2"/>
    <property type="match status" value="2"/>
</dbReference>
<keyword evidence="5" id="KW-0552">Olfaction</keyword>
<evidence type="ECO:0000256" key="8">
    <source>
        <dbReference type="ARBA" id="ARBA00023136"/>
    </source>
</evidence>
<feature type="transmembrane region" description="Helical" evidence="11">
    <location>
        <begin position="24"/>
        <end position="45"/>
    </location>
</feature>
<evidence type="ECO:0000256" key="4">
    <source>
        <dbReference type="ARBA" id="ARBA00022692"/>
    </source>
</evidence>